<dbReference type="Pfam" id="PF21602">
    <property type="entry name" value="GldM_3rd"/>
    <property type="match status" value="1"/>
</dbReference>
<evidence type="ECO:0000259" key="4">
    <source>
        <dbReference type="Pfam" id="PF21602"/>
    </source>
</evidence>
<evidence type="ECO:0000259" key="3">
    <source>
        <dbReference type="Pfam" id="PF21601"/>
    </source>
</evidence>
<gene>
    <name evidence="5" type="ORF">SAMN04488524_1674</name>
</gene>
<evidence type="ECO:0000313" key="5">
    <source>
        <dbReference type="EMBL" id="SMC64309.1"/>
    </source>
</evidence>
<keyword evidence="6" id="KW-1185">Reference proteome</keyword>
<evidence type="ECO:0000313" key="6">
    <source>
        <dbReference type="Proteomes" id="UP000192756"/>
    </source>
</evidence>
<dbReference type="InterPro" id="IPR022720">
    <property type="entry name" value="Motility-assoc_prot_GldM_N"/>
</dbReference>
<feature type="domain" description="Gliding motility-associated protein GldM C-terminal" evidence="1">
    <location>
        <begin position="407"/>
        <end position="510"/>
    </location>
</feature>
<dbReference type="AlphaFoldDB" id="A0A1W2AUA9"/>
<dbReference type="NCBIfam" id="TIGR03517">
    <property type="entry name" value="GldM_gliding"/>
    <property type="match status" value="1"/>
</dbReference>
<dbReference type="Pfam" id="PF21601">
    <property type="entry name" value="GldM_2nd"/>
    <property type="match status" value="1"/>
</dbReference>
<dbReference type="OrthoDB" id="1490890at2"/>
<evidence type="ECO:0000259" key="2">
    <source>
        <dbReference type="Pfam" id="PF12081"/>
    </source>
</evidence>
<reference evidence="6" key="1">
    <citation type="submission" date="2017-04" db="EMBL/GenBank/DDBJ databases">
        <authorList>
            <person name="Varghese N."/>
            <person name="Submissions S."/>
        </authorList>
    </citation>
    <scope>NUCLEOTIDE SEQUENCE [LARGE SCALE GENOMIC DNA]</scope>
    <source>
        <strain evidence="6">DSM 12126</strain>
    </source>
</reference>
<protein>
    <submittedName>
        <fullName evidence="5">Gliding motility-associated protein GldM</fullName>
    </submittedName>
</protein>
<dbReference type="Proteomes" id="UP000192756">
    <property type="component" value="Unassembled WGS sequence"/>
</dbReference>
<feature type="domain" description="Gliding motility-associated protein GldM second immunoglobulin-like" evidence="4">
    <location>
        <begin position="320"/>
        <end position="404"/>
    </location>
</feature>
<dbReference type="InterPro" id="IPR022719">
    <property type="entry name" value="Motility-assoc_prot_GldM_C"/>
</dbReference>
<evidence type="ECO:0000259" key="1">
    <source>
        <dbReference type="Pfam" id="PF12080"/>
    </source>
</evidence>
<dbReference type="RefSeq" id="WP_084237879.1">
    <property type="nucleotide sequence ID" value="NZ_FWXT01000001.1"/>
</dbReference>
<name>A0A1W2AUA9_9SPHI</name>
<dbReference type="EMBL" id="FWXT01000001">
    <property type="protein sequence ID" value="SMC64309.1"/>
    <property type="molecule type" value="Genomic_DNA"/>
</dbReference>
<proteinExistence type="predicted"/>
<feature type="domain" description="Gliding motility-associated protein GldM first immunoglobulin-like" evidence="3">
    <location>
        <begin position="221"/>
        <end position="318"/>
    </location>
</feature>
<accession>A0A1W2AUA9</accession>
<sequence>MAGGKETTRQKMINIMYLVLLAMLALNVSDTILNAFKNINDSLVSSKTNVNTSIDQLFSSFQNTKLKDEPARAQPIWEKANKAKSLADELNNYVQQLKDKFLEAGEGINEETGDIKLRDNLDIAQNIMVNKGEGAKLKAKINETREKLIALLDEKDRSGVTFTLEAKDPAKPVNGKKEWVDINFGEGTPLTAANTILSKIQSDTKNAEAEIVKKLFGNMDKALVNLDQFDAVAVAPSSYVIQGQPYTAQVFLTASDSRSTPSITVNGNALSVKDGKGTYTGGTGSVGMFRWKGVISVKQTDGTVKQYTTPEQSYQVAKPSATVSPDKMNVIYAGIANPFSVSAAGFPLESVNASISGGSIKKVGSGQYSVNVGGDQVGKTLSINVSASNGGKTLNLGAQQFRVKALPTPRAYIKGKSGGNVPLEWIEGAGSIDTQLEDFVFDVKFRVVRFSATFINPRSDAVTIANNGGGFGGQIKGALNSIKPGATIIFKDIVCEGPDGRQKVLDGITFVAK</sequence>
<dbReference type="InterPro" id="IPR048406">
    <property type="entry name" value="GldM_Ig-like-2"/>
</dbReference>
<dbReference type="InterPro" id="IPR048405">
    <property type="entry name" value="GldM_Ig-like-1"/>
</dbReference>
<dbReference type="Pfam" id="PF12081">
    <property type="entry name" value="GldM_1st"/>
    <property type="match status" value="1"/>
</dbReference>
<dbReference type="InterPro" id="IPR019859">
    <property type="entry name" value="Motility-assoc_prot_GldM"/>
</dbReference>
<feature type="domain" description="Gliding motility-associated protein GldM N-terminal" evidence="2">
    <location>
        <begin position="32"/>
        <end position="217"/>
    </location>
</feature>
<dbReference type="STRING" id="151894.SAMN04488524_1674"/>
<organism evidence="5 6">
    <name type="scientific">Pedobacter africanus</name>
    <dbReference type="NCBI Taxonomy" id="151894"/>
    <lineage>
        <taxon>Bacteria</taxon>
        <taxon>Pseudomonadati</taxon>
        <taxon>Bacteroidota</taxon>
        <taxon>Sphingobacteriia</taxon>
        <taxon>Sphingobacteriales</taxon>
        <taxon>Sphingobacteriaceae</taxon>
        <taxon>Pedobacter</taxon>
    </lineage>
</organism>
<dbReference type="Pfam" id="PF12080">
    <property type="entry name" value="GldM_4th"/>
    <property type="match status" value="1"/>
</dbReference>